<dbReference type="RefSeq" id="WP_077347491.1">
    <property type="nucleotide sequence ID" value="NZ_CP019607.1"/>
</dbReference>
<name>A0A1Q2CUN6_9ACTN</name>
<feature type="chain" id="PRO_5012591587" description="CueP family metal-binding protein" evidence="1">
    <location>
        <begin position="23"/>
        <end position="196"/>
    </location>
</feature>
<accession>A0A1Q2CUN6</accession>
<dbReference type="Pfam" id="PF21172">
    <property type="entry name" value="CueP"/>
    <property type="match status" value="1"/>
</dbReference>
<keyword evidence="1" id="KW-0732">Signal</keyword>
<dbReference type="NCBIfam" id="NF038094">
    <property type="entry name" value="CueP_fam"/>
    <property type="match status" value="1"/>
</dbReference>
<dbReference type="OrthoDB" id="73040at2"/>
<gene>
    <name evidence="2" type="ORF">BW733_02175</name>
</gene>
<dbReference type="InterPro" id="IPR047808">
    <property type="entry name" value="CueP-like"/>
</dbReference>
<dbReference type="AlphaFoldDB" id="A0A1Q2CUN6"/>
<dbReference type="STRING" id="399497.BW733_02175"/>
<dbReference type="KEGG" id="tfa:BW733_02175"/>
<reference evidence="2 3" key="1">
    <citation type="journal article" date="2008" name="Int. J. Syst. Evol. Microbiol.">
        <title>Tessaracoccus flavescens sp. nov., isolated from marine sediment.</title>
        <authorList>
            <person name="Lee D.W."/>
            <person name="Lee S.D."/>
        </authorList>
    </citation>
    <scope>NUCLEOTIDE SEQUENCE [LARGE SCALE GENOMIC DNA]</scope>
    <source>
        <strain evidence="2 3">SST-39T</strain>
    </source>
</reference>
<keyword evidence="3" id="KW-1185">Reference proteome</keyword>
<dbReference type="Gene3D" id="2.60.40.3700">
    <property type="match status" value="1"/>
</dbReference>
<dbReference type="PROSITE" id="PS51257">
    <property type="entry name" value="PROKAR_LIPOPROTEIN"/>
    <property type="match status" value="1"/>
</dbReference>
<dbReference type="Proteomes" id="UP000188235">
    <property type="component" value="Chromosome"/>
</dbReference>
<evidence type="ECO:0000256" key="1">
    <source>
        <dbReference type="SAM" id="SignalP"/>
    </source>
</evidence>
<organism evidence="2 3">
    <name type="scientific">Tessaracoccus flavescens</name>
    <dbReference type="NCBI Taxonomy" id="399497"/>
    <lineage>
        <taxon>Bacteria</taxon>
        <taxon>Bacillati</taxon>
        <taxon>Actinomycetota</taxon>
        <taxon>Actinomycetes</taxon>
        <taxon>Propionibacteriales</taxon>
        <taxon>Propionibacteriaceae</taxon>
        <taxon>Tessaracoccus</taxon>
    </lineage>
</organism>
<protein>
    <recommendedName>
        <fullName evidence="4">CueP family metal-binding protein</fullName>
    </recommendedName>
</protein>
<proteinExistence type="predicted"/>
<feature type="signal peptide" evidence="1">
    <location>
        <begin position="1"/>
        <end position="22"/>
    </location>
</feature>
<evidence type="ECO:0000313" key="2">
    <source>
        <dbReference type="EMBL" id="AQP49810.1"/>
    </source>
</evidence>
<evidence type="ECO:0008006" key="4">
    <source>
        <dbReference type="Google" id="ProtNLM"/>
    </source>
</evidence>
<dbReference type="EMBL" id="CP019607">
    <property type="protein sequence ID" value="AQP49810.1"/>
    <property type="molecule type" value="Genomic_DNA"/>
</dbReference>
<sequence>MRTLLIATASLATLIAAGACTADQPAPGPQPASTSAAAVDVDDFLAQHDLAGRSVTEIVEALDGTNEDRENGPYGSVLPGELILADEKQQVSLPIEDAFYLSVAPYVTGTHECYNHNLASCQGELAQQEFDVTIVGEDGQEIFDGQVTTAPNGFAGFWLPKEITATVTVEHDGRTATTEVSTGAEDPTCITTMQLA</sequence>
<evidence type="ECO:0000313" key="3">
    <source>
        <dbReference type="Proteomes" id="UP000188235"/>
    </source>
</evidence>